<feature type="region of interest" description="Disordered" evidence="6">
    <location>
        <begin position="999"/>
        <end position="1034"/>
    </location>
</feature>
<dbReference type="EMBL" id="CP073767">
    <property type="protein sequence ID" value="UWZ59998.1"/>
    <property type="molecule type" value="Genomic_DNA"/>
</dbReference>
<dbReference type="PANTHER" id="PTHR45713:SF6">
    <property type="entry name" value="F5_8 TYPE C DOMAIN-CONTAINING PROTEIN"/>
    <property type="match status" value="1"/>
</dbReference>
<keyword evidence="5" id="KW-0966">Cell projection</keyword>
<dbReference type="SUPFAM" id="SSF49785">
    <property type="entry name" value="Galactose-binding domain-like"/>
    <property type="match status" value="2"/>
</dbReference>
<evidence type="ECO:0000256" key="3">
    <source>
        <dbReference type="ARBA" id="ARBA00022490"/>
    </source>
</evidence>
<proteinExistence type="predicted"/>
<feature type="compositionally biased region" description="Low complexity" evidence="6">
    <location>
        <begin position="1005"/>
        <end position="1025"/>
    </location>
</feature>
<protein>
    <submittedName>
        <fullName evidence="8">Choice-of-anchor D domain-containing protein</fullName>
    </submittedName>
</protein>
<dbReference type="PROSITE" id="PS50022">
    <property type="entry name" value="FA58C_3"/>
    <property type="match status" value="2"/>
</dbReference>
<feature type="domain" description="F5/8 type C" evidence="7">
    <location>
        <begin position="760"/>
        <end position="907"/>
    </location>
</feature>
<gene>
    <name evidence="8" type="ORF">Daura_39225</name>
</gene>
<evidence type="ECO:0000256" key="2">
    <source>
        <dbReference type="ARBA" id="ARBA00004496"/>
    </source>
</evidence>
<dbReference type="InterPro" id="IPR054090">
    <property type="entry name" value="Cep192_Spd-2-like_dom"/>
</dbReference>
<evidence type="ECO:0000259" key="7">
    <source>
        <dbReference type="PROSITE" id="PS50022"/>
    </source>
</evidence>
<dbReference type="InterPro" id="IPR011050">
    <property type="entry name" value="Pectin_lyase_fold/virulence"/>
</dbReference>
<dbReference type="Pfam" id="PF00754">
    <property type="entry name" value="F5_F8_type_C"/>
    <property type="match status" value="1"/>
</dbReference>
<evidence type="ECO:0000313" key="8">
    <source>
        <dbReference type="EMBL" id="UWZ59998.1"/>
    </source>
</evidence>
<dbReference type="Proteomes" id="UP001058003">
    <property type="component" value="Chromosome"/>
</dbReference>
<evidence type="ECO:0000256" key="5">
    <source>
        <dbReference type="ARBA" id="ARBA00023273"/>
    </source>
</evidence>
<dbReference type="InterPro" id="IPR013783">
    <property type="entry name" value="Ig-like_fold"/>
</dbReference>
<keyword evidence="3" id="KW-0963">Cytoplasm</keyword>
<evidence type="ECO:0000256" key="6">
    <source>
        <dbReference type="SAM" id="MobiDB-lite"/>
    </source>
</evidence>
<sequence>MSPAAAAATGGVGATLPYVEVQAENAATNGTVIGPSAAYNTLAGEASYRKAVTLQGSGKYVEFTSPVATNSMVFRYSIPDTGNGSVYTAPISLYINGTRSNNFTLTNAYSHYYGSYPFTNQPGSNHHHFYDEVNRLFPQVYPAGTKFRLQVDSDSTASSYTIDLADFENVAGPLSQPTGSVSITSKGADPSGVADSTSAMNQAIAAAGAGGTVWIPAGTFKIQGHIAVNNITIKGAGMWHSKTTGDRIGFYGNYAPSPSTNVHLSDFAIFGNVQERNDGDQVNGIGGSLTNSTVDRVWIEHTKVGAWMDGPFTNLVFNQMRLRNYTADAINFHNGVTNSKVTNSHVRNAGDDGLAMWAEQNADANNSFDHNTVELPILANGIAIYGGHDNFVTDNRVIDAGLSQGGGIHVAQRFASTPIGRTDVLRNTIIRSGNLDPNWQFGVGALWFDARDGVMNGLTNVDNILIQQSPYEAIQFVSGSQINNVKINNATIQNTGTFVAQLQVAGAATITNSTATGTQGPAPIYSCGVGFNLTDGGGNSGIFGSTACTMPTPTFPPYLPDNGSSISVSPNALGFGSVATGGTSAAQTVTVTNGGSASAAVGTIAVSGDFTQSNTCGSSIAAGASCTVSVTFQPTAAGTRTGNLSVTAAGVTSTVPLSGTGVAPGPVLNASPGSLSFAGTVVGASSATQNVTLTNSGTSTATVSGVSASGDFSQTNTCSSIAVGASCTVTVKFTPTASGARTGTLTVTSNANNSPATVALSGTGVGTNTNIALNKPATASSQVNGTQAATTATDGNAATYWESANNAFPQWIQVDLGATSSIGKVTLKLPPDTAWATRQQTLSVQGSTDGSNFSTIVGSAAQTFNPASGNTVNLTFAATNARYVRVNITANTGWPAGQVAELEVYPSGGTTPNVAVLSANPTGLTYASQALNTTSGSQAVTITNTGTAAATVSGVSVTGDYQQTNNCSSIAVGASCVVNVTFRPTATGTRTGTLTVTSNAQNSPTTVSLTGTGAGGTTPTNLAAGKPTSESSHVQVYGSGNVTDSDQNSYWESANNAFPQWVQVDLGSAQSISKVVLQLPTAWGARNQTIEVVGSTTGSSFSTLKASASYAFTGGSGNTVTITFTAQTQRYVRLNITANTGWPAGQISTFQVWNV</sequence>
<dbReference type="InterPro" id="IPR008979">
    <property type="entry name" value="Galactose-bd-like_sf"/>
</dbReference>
<comment type="subcellular location">
    <subcellularLocation>
        <location evidence="1">Cell projection</location>
        <location evidence="1">Cilium</location>
    </subcellularLocation>
    <subcellularLocation>
        <location evidence="2">Cytoplasm</location>
    </subcellularLocation>
</comment>
<dbReference type="SMART" id="SM00231">
    <property type="entry name" value="FA58C"/>
    <property type="match status" value="2"/>
</dbReference>
<dbReference type="InterPro" id="IPR006626">
    <property type="entry name" value="PbH1"/>
</dbReference>
<name>A0A9Q9IW42_9ACTN</name>
<organism evidence="8 9">
    <name type="scientific">Dactylosporangium aurantiacum</name>
    <dbReference type="NCBI Taxonomy" id="35754"/>
    <lineage>
        <taxon>Bacteria</taxon>
        <taxon>Bacillati</taxon>
        <taxon>Actinomycetota</taxon>
        <taxon>Actinomycetes</taxon>
        <taxon>Micromonosporales</taxon>
        <taxon>Micromonosporaceae</taxon>
        <taxon>Dactylosporangium</taxon>
    </lineage>
</organism>
<evidence type="ECO:0000256" key="1">
    <source>
        <dbReference type="ARBA" id="ARBA00004138"/>
    </source>
</evidence>
<dbReference type="Pfam" id="PF22073">
    <property type="entry name" value="Cep192_D4"/>
    <property type="match status" value="1"/>
</dbReference>
<dbReference type="Gene3D" id="2.60.40.10">
    <property type="entry name" value="Immunoglobulins"/>
    <property type="match status" value="3"/>
</dbReference>
<keyword evidence="9" id="KW-1185">Reference proteome</keyword>
<dbReference type="AlphaFoldDB" id="A0A9Q9IW42"/>
<dbReference type="InterPro" id="IPR055149">
    <property type="entry name" value="Agl_cat_D2"/>
</dbReference>
<dbReference type="NCBIfam" id="NF012200">
    <property type="entry name" value="choice_anch_D"/>
    <property type="match status" value="3"/>
</dbReference>
<evidence type="ECO:0000256" key="4">
    <source>
        <dbReference type="ARBA" id="ARBA00023069"/>
    </source>
</evidence>
<dbReference type="InterPro" id="IPR012334">
    <property type="entry name" value="Pectin_lyas_fold"/>
</dbReference>
<dbReference type="InterPro" id="IPR053879">
    <property type="entry name" value="HYDIN_VesB_CFA65-like_Ig"/>
</dbReference>
<dbReference type="SMART" id="SM00710">
    <property type="entry name" value="PbH1"/>
    <property type="match status" value="7"/>
</dbReference>
<dbReference type="PANTHER" id="PTHR45713">
    <property type="entry name" value="FTP DOMAIN-CONTAINING PROTEIN"/>
    <property type="match status" value="1"/>
</dbReference>
<dbReference type="Pfam" id="PF22633">
    <property type="entry name" value="F5_F8_type_C_2"/>
    <property type="match status" value="1"/>
</dbReference>
<dbReference type="Pfam" id="PF22815">
    <property type="entry name" value="CatAgl_D1"/>
    <property type="match status" value="1"/>
</dbReference>
<dbReference type="InterPro" id="IPR000421">
    <property type="entry name" value="FA58C"/>
</dbReference>
<dbReference type="Pfam" id="PF22816">
    <property type="entry name" value="CatAgl_D2"/>
    <property type="match status" value="1"/>
</dbReference>
<dbReference type="KEGG" id="daur:Daura_39225"/>
<dbReference type="GO" id="GO:0005975">
    <property type="term" value="P:carbohydrate metabolic process"/>
    <property type="evidence" value="ECO:0007669"/>
    <property type="project" value="UniProtKB-ARBA"/>
</dbReference>
<dbReference type="CDD" id="cd14490">
    <property type="entry name" value="CBM6-CBM35-CBM36_like_1"/>
    <property type="match status" value="1"/>
</dbReference>
<evidence type="ECO:0000313" key="9">
    <source>
        <dbReference type="Proteomes" id="UP001058003"/>
    </source>
</evidence>
<dbReference type="Gene3D" id="2.160.20.10">
    <property type="entry name" value="Single-stranded right-handed beta-helix, Pectin lyase-like"/>
    <property type="match status" value="1"/>
</dbReference>
<dbReference type="GO" id="GO:0005737">
    <property type="term" value="C:cytoplasm"/>
    <property type="evidence" value="ECO:0007669"/>
    <property type="project" value="UniProtKB-SubCell"/>
</dbReference>
<dbReference type="SUPFAM" id="SSF51126">
    <property type="entry name" value="Pectin lyase-like"/>
    <property type="match status" value="1"/>
</dbReference>
<dbReference type="InterPro" id="IPR033801">
    <property type="entry name" value="CBM6-CBM35-CBM36-like_1"/>
</dbReference>
<dbReference type="Gene3D" id="2.60.120.260">
    <property type="entry name" value="Galactose-binding domain-like"/>
    <property type="match status" value="2"/>
</dbReference>
<dbReference type="InterPro" id="IPR051941">
    <property type="entry name" value="BG_Antigen-Binding_Lectin"/>
</dbReference>
<dbReference type="Pfam" id="PF22544">
    <property type="entry name" value="HYDIN_VesB_CFA65-like_Ig"/>
    <property type="match status" value="2"/>
</dbReference>
<keyword evidence="4" id="KW-0969">Cilium</keyword>
<feature type="domain" description="F5/8 type C" evidence="7">
    <location>
        <begin position="1005"/>
        <end position="1155"/>
    </location>
</feature>
<accession>A0A9Q9IW42</accession>
<reference evidence="8" key="1">
    <citation type="submission" date="2021-04" db="EMBL/GenBank/DDBJ databases">
        <title>Dactylosporangium aurantiacum NRRL B-8018 full assembly.</title>
        <authorList>
            <person name="Hartkoorn R.C."/>
            <person name="Beaudoing E."/>
            <person name="Hot D."/>
        </authorList>
    </citation>
    <scope>NUCLEOTIDE SEQUENCE</scope>
    <source>
        <strain evidence="8">NRRL B-8018</strain>
    </source>
</reference>